<name>A0ACB0INJ1_TRIPR</name>
<proteinExistence type="predicted"/>
<sequence length="566" mass="64107">MEYQPKIEPGLGSTDQTNLEAMSIQELVSVLRTAFLTEDFDKVEDVLVSRYNKLQTEILHLQEKFELEKLTRFQAEEDLMKREELCEKGKKAQNNYETLLKEVKKTRLVDRNIIGELRKKNNELELEVCELRKLKKRGIDDTNAFSELPNKGSRDAQGASSAIIGELRKKNNKLALEVRELRWLNENWVDSIIALPELPRKRWKDAQGTSSSSVTTLTRGAMVGASHFWHGHPVTSLAINAHIVEERQENDNVHMSEPEDATVMDSVAVPPSDVQEQIATQNKEKRIGFAINASPNSFDNFRFISLVHQERYSNFLASKRFLIEQNLQVEGNRFSDIQAMIVARGWGKLASFAKVSSTTLSKEFFANAYQGPAKEEGNDKNDLNQFTSFVRGKMVPFDDKVINQLFGLENYEQCSFEARMAMNSFYVVHSDILCKPKFPSWIMNKDGMPEKLRISGLTPVARAWATFVLRNLLPSSNHKVLTIRQATLVTAILKGEPVNVGRLLADDLWGAANCSSSSSYISHASLISKLCERVGVYPENNEEMVKPYRTITAAHLKSLSGADRWN</sequence>
<organism evidence="1 2">
    <name type="scientific">Trifolium pratense</name>
    <name type="common">Red clover</name>
    <dbReference type="NCBI Taxonomy" id="57577"/>
    <lineage>
        <taxon>Eukaryota</taxon>
        <taxon>Viridiplantae</taxon>
        <taxon>Streptophyta</taxon>
        <taxon>Embryophyta</taxon>
        <taxon>Tracheophyta</taxon>
        <taxon>Spermatophyta</taxon>
        <taxon>Magnoliopsida</taxon>
        <taxon>eudicotyledons</taxon>
        <taxon>Gunneridae</taxon>
        <taxon>Pentapetalae</taxon>
        <taxon>rosids</taxon>
        <taxon>fabids</taxon>
        <taxon>Fabales</taxon>
        <taxon>Fabaceae</taxon>
        <taxon>Papilionoideae</taxon>
        <taxon>50 kb inversion clade</taxon>
        <taxon>NPAAA clade</taxon>
        <taxon>Hologalegina</taxon>
        <taxon>IRL clade</taxon>
        <taxon>Trifolieae</taxon>
        <taxon>Trifolium</taxon>
    </lineage>
</organism>
<evidence type="ECO:0000313" key="1">
    <source>
        <dbReference type="EMBL" id="CAJ2633775.1"/>
    </source>
</evidence>
<gene>
    <name evidence="1" type="ORF">MILVUS5_LOCUS4811</name>
</gene>
<evidence type="ECO:0000313" key="2">
    <source>
        <dbReference type="Proteomes" id="UP001177021"/>
    </source>
</evidence>
<reference evidence="1" key="1">
    <citation type="submission" date="2023-10" db="EMBL/GenBank/DDBJ databases">
        <authorList>
            <person name="Rodriguez Cubillos JULIANA M."/>
            <person name="De Vega J."/>
        </authorList>
    </citation>
    <scope>NUCLEOTIDE SEQUENCE</scope>
</reference>
<dbReference type="EMBL" id="CASHSV030000002">
    <property type="protein sequence ID" value="CAJ2633775.1"/>
    <property type="molecule type" value="Genomic_DNA"/>
</dbReference>
<protein>
    <submittedName>
        <fullName evidence="1">Uncharacterized protein</fullName>
    </submittedName>
</protein>
<accession>A0ACB0INJ1</accession>
<dbReference type="Proteomes" id="UP001177021">
    <property type="component" value="Unassembled WGS sequence"/>
</dbReference>
<comment type="caution">
    <text evidence="1">The sequence shown here is derived from an EMBL/GenBank/DDBJ whole genome shotgun (WGS) entry which is preliminary data.</text>
</comment>
<keyword evidence="2" id="KW-1185">Reference proteome</keyword>